<dbReference type="Pfam" id="PF10139">
    <property type="entry name" value="Virul_Fac"/>
    <property type="match status" value="1"/>
</dbReference>
<sequence length="937" mass="107151">MKQNINSQIAIIERSIAWAKKFAKDSFPVEELKEYRRTLRRIANSLEENCSAAAYGESQVGKSYLMSSLLSTADSPFVITNDGKEYSFIDALNPSGGNTSQTESTGVITRFTINNDNETMKDFVKIKNLSVSDLLMLLVDSYYNDLKLDSSKVLLHDAINAELTKVQYLWATKSAPVQDVLTEDDVKDICDYIEDVLGSNTVNITRSDFRKIVAPKIQFVSSENWVKIFSILWNNNEELSHLFSLLVNEFKKINFETEVYVPFEAVLRDKGTLLKIEWLDSVCGIPHVSDTDDLTTDVYNAKGELLATAFNKSSLSALIAELTFVLPKQIANERKFLNKIDLLDFPGARSREKFKEQEISDVLPTILRRGKVAYLFNKYSRSLRISSVLFCHHNDQKSEPSLGDTINGWIEKNIGNTPEKRAEDLARTNGISPLFMIATKFNKELKRTSNDLPNNTEMLAEHWKRFKTVLPEIIRPATWFDNWVIKGGMFRSEAFQSIYLLRDFYWSMETRVFDGYDSRTKSPETNRHIDSDYPDFFENLERSFLTNDFVKRHFADPKKSWDEVSSLNSDGSKAIIRDLDSISGVLDAARREKYLKELKTIRDEIISKLTTYYEPEDKEENNIKTRTIAGDIRLSLDLCIGTKPETFGRIIDKLMIPVSDIRKIAYDIVVLKTEVPVDFNEILLIRTQAKINPSDDKEVSIQKLCNYYAREIDDLERLFTQKGFSIENVISNECDVAATVADVVSNRILEYWGNFINKQVTGLDKYLPHSDDVAFMLQNLCKRLGVQRTIAERIDIYSRIFPNTDLPNAIADYASLTLNNFVSSIGRSYMSDNDIETIRKKAESCNLEIDLSPEASDLNHKEISVYDALKAFDDAEDPTNVSLQTLMKLPFWDNFQRWKNLLVIGLLYSADVSHCDPVANAEIKKIIDSCKTLYQNQ</sequence>
<keyword evidence="2" id="KW-1185">Reference proteome</keyword>
<gene>
    <name evidence="1" type="ORF">CIK91_11785</name>
</gene>
<accession>A0ABX4EFT0</accession>
<evidence type="ECO:0000313" key="1">
    <source>
        <dbReference type="EMBL" id="OYP53647.1"/>
    </source>
</evidence>
<dbReference type="Proteomes" id="UP000216189">
    <property type="component" value="Unassembled WGS sequence"/>
</dbReference>
<name>A0ABX4EFT0_SEGBR</name>
<dbReference type="RefSeq" id="WP_094448981.1">
    <property type="nucleotide sequence ID" value="NZ_CP091802.1"/>
</dbReference>
<protein>
    <recommendedName>
        <fullName evidence="3">Virulence factor</fullName>
    </recommendedName>
</protein>
<dbReference type="EMBL" id="NPJF01000059">
    <property type="protein sequence ID" value="OYP53647.1"/>
    <property type="molecule type" value="Genomic_DNA"/>
</dbReference>
<organism evidence="1 2">
    <name type="scientific">Segatella bryantii</name>
    <name type="common">Prevotella bryantii</name>
    <dbReference type="NCBI Taxonomy" id="77095"/>
    <lineage>
        <taxon>Bacteria</taxon>
        <taxon>Pseudomonadati</taxon>
        <taxon>Bacteroidota</taxon>
        <taxon>Bacteroidia</taxon>
        <taxon>Bacteroidales</taxon>
        <taxon>Prevotellaceae</taxon>
        <taxon>Segatella</taxon>
    </lineage>
</organism>
<comment type="caution">
    <text evidence="1">The sequence shown here is derived from an EMBL/GenBank/DDBJ whole genome shotgun (WGS) entry which is preliminary data.</text>
</comment>
<proteinExistence type="predicted"/>
<reference evidence="1 2" key="1">
    <citation type="submission" date="2017-08" db="EMBL/GenBank/DDBJ databases">
        <title>Comparative genomics of non-oral Prevotella species.</title>
        <authorList>
            <person name="Accetto T."/>
            <person name="Nograsek B."/>
            <person name="Avgustin G."/>
        </authorList>
    </citation>
    <scope>NUCLEOTIDE SEQUENCE [LARGE SCALE GENOMIC DNA]</scope>
    <source>
        <strain evidence="1 2">TC1-1</strain>
    </source>
</reference>
<dbReference type="InterPro" id="IPR017030">
    <property type="entry name" value="Vir_effector_SfrC"/>
</dbReference>
<evidence type="ECO:0000313" key="2">
    <source>
        <dbReference type="Proteomes" id="UP000216189"/>
    </source>
</evidence>
<evidence type="ECO:0008006" key="3">
    <source>
        <dbReference type="Google" id="ProtNLM"/>
    </source>
</evidence>